<feature type="region of interest" description="Disordered" evidence="1">
    <location>
        <begin position="41"/>
        <end position="83"/>
    </location>
</feature>
<feature type="region of interest" description="Disordered" evidence="1">
    <location>
        <begin position="551"/>
        <end position="637"/>
    </location>
</feature>
<proteinExistence type="predicted"/>
<dbReference type="Gene3D" id="3.30.530.20">
    <property type="match status" value="1"/>
</dbReference>
<dbReference type="Pfam" id="PF11274">
    <property type="entry name" value="DUF3074"/>
    <property type="match status" value="1"/>
</dbReference>
<dbReference type="InterPro" id="IPR024500">
    <property type="entry name" value="DUF3074"/>
</dbReference>
<evidence type="ECO:0000313" key="4">
    <source>
        <dbReference type="Proteomes" id="UP001227192"/>
    </source>
</evidence>
<evidence type="ECO:0000256" key="1">
    <source>
        <dbReference type="SAM" id="MobiDB-lite"/>
    </source>
</evidence>
<feature type="domain" description="DUF3074" evidence="2">
    <location>
        <begin position="120"/>
        <end position="349"/>
    </location>
</feature>
<comment type="caution">
    <text evidence="3">The sequence shown here is derived from an EMBL/GenBank/DDBJ whole genome shotgun (WGS) entry which is preliminary data.</text>
</comment>
<dbReference type="Proteomes" id="UP001227192">
    <property type="component" value="Unassembled WGS sequence"/>
</dbReference>
<feature type="compositionally biased region" description="Polar residues" evidence="1">
    <location>
        <begin position="267"/>
        <end position="289"/>
    </location>
</feature>
<dbReference type="SUPFAM" id="SSF55961">
    <property type="entry name" value="Bet v1-like"/>
    <property type="match status" value="1"/>
</dbReference>
<name>A0AAI9T9J5_PENTH</name>
<gene>
    <name evidence="3" type="ORF">VN97_g10178</name>
</gene>
<dbReference type="InterPro" id="IPR023393">
    <property type="entry name" value="START-like_dom_sf"/>
</dbReference>
<dbReference type="PANTHER" id="PTHR40370">
    <property type="entry name" value="EXPRESSED PROTEIN"/>
    <property type="match status" value="1"/>
</dbReference>
<keyword evidence="4" id="KW-1185">Reference proteome</keyword>
<feature type="compositionally biased region" description="Polar residues" evidence="1">
    <location>
        <begin position="487"/>
        <end position="497"/>
    </location>
</feature>
<feature type="region of interest" description="Disordered" evidence="1">
    <location>
        <begin position="264"/>
        <end position="336"/>
    </location>
</feature>
<feature type="compositionally biased region" description="Basic and acidic residues" evidence="1">
    <location>
        <begin position="668"/>
        <end position="694"/>
    </location>
</feature>
<feature type="compositionally biased region" description="Low complexity" evidence="1">
    <location>
        <begin position="588"/>
        <end position="609"/>
    </location>
</feature>
<evidence type="ECO:0000259" key="2">
    <source>
        <dbReference type="Pfam" id="PF11274"/>
    </source>
</evidence>
<organism evidence="3 4">
    <name type="scientific">Penicillium thymicola</name>
    <dbReference type="NCBI Taxonomy" id="293382"/>
    <lineage>
        <taxon>Eukaryota</taxon>
        <taxon>Fungi</taxon>
        <taxon>Dikarya</taxon>
        <taxon>Ascomycota</taxon>
        <taxon>Pezizomycotina</taxon>
        <taxon>Eurotiomycetes</taxon>
        <taxon>Eurotiomycetidae</taxon>
        <taxon>Eurotiales</taxon>
        <taxon>Aspergillaceae</taxon>
        <taxon>Penicillium</taxon>
    </lineage>
</organism>
<feature type="region of interest" description="Disordered" evidence="1">
    <location>
        <begin position="460"/>
        <end position="498"/>
    </location>
</feature>
<feature type="compositionally biased region" description="Polar residues" evidence="1">
    <location>
        <begin position="553"/>
        <end position="564"/>
    </location>
</feature>
<dbReference type="PANTHER" id="PTHR40370:SF1">
    <property type="entry name" value="DUF3074 DOMAIN-CONTAINING PROTEIN"/>
    <property type="match status" value="1"/>
</dbReference>
<feature type="compositionally biased region" description="Acidic residues" evidence="1">
    <location>
        <begin position="299"/>
        <end position="309"/>
    </location>
</feature>
<protein>
    <recommendedName>
        <fullName evidence="2">DUF3074 domain-containing protein</fullName>
    </recommendedName>
</protein>
<feature type="compositionally biased region" description="Polar residues" evidence="1">
    <location>
        <begin position="361"/>
        <end position="371"/>
    </location>
</feature>
<dbReference type="EMBL" id="LACB01000452">
    <property type="protein sequence ID" value="KAJ9483232.1"/>
    <property type="molecule type" value="Genomic_DNA"/>
</dbReference>
<sequence length="731" mass="80367">MATLHEALQCLKPTLWDEVPRDPDELRDYVRETFKNSRLVAESLPDPPISDNDNYPGLDDTKNPSARQIVPSSARVGETDPEITDLQKEWGKPLKMGGPRDNPLDVTVWKLSANDGGGSWFGRRSVHEGLPFSRWRNKLSTEYDETLKVNRKKIEKGHTPDKCIRGIGAEEKIENTEIKDHDGSVLGELMIYHVSAQFPKPTAPRDFVALIINSDSGLQSGGTKQPGRSWIMISKPCEHPDIQHKQGYTRGEYESIELIREIPKKNGSGSSFPSQGSKKNSDISSSNLQPPEGLPEQDGAGDEEDEEMNPVEWIMVTRSDPGGNIPRWMVDKGTPRSVGTDAAKFINWALQDDKPPEQEESTGTEAANTSAGAKARSGDGESANEYDSDQADDSDSDYASLNSDGEHSHHGLIASVTGLLSSGLERFAPQVLGYGAHTKVSGDIPAGDEVSYIDADGMAHLSPNSVRQNKTTLGAESSTSPEHDHVSLSSANSTQEATAIDEVAHNNMSPEELTEITKNGKLTSHEKELAKLAIRKREIEDKLDEIRAELNKFQISSQPPSVSGTPVKGISEVDSDTNGMRKRAATNRSSRPASTSTQQSQSQNQSQPQDEVSNEDQPSSTRTETPDPPSRLPKAAAQFLHGESKLLKQLRKVEASQLKITSKIQAKQRKDDERSQKSKSKNKSEVDNLKQEVHDLKKEVKQLRSERKKWVDLVSSLQAENTRLAAKSEDA</sequence>
<feature type="compositionally biased region" description="Polar residues" evidence="1">
    <location>
        <begin position="462"/>
        <end position="480"/>
    </location>
</feature>
<feature type="region of interest" description="Disordered" evidence="1">
    <location>
        <begin position="661"/>
        <end position="694"/>
    </location>
</feature>
<reference evidence="3" key="2">
    <citation type="journal article" date="2016" name="Fungal Biol.">
        <title>Ochratoxin A production by Penicillium thymicola.</title>
        <authorList>
            <person name="Nguyen H.D.T."/>
            <person name="McMullin D.R."/>
            <person name="Ponomareva E."/>
            <person name="Riley R."/>
            <person name="Pomraning K.R."/>
            <person name="Baker S.E."/>
            <person name="Seifert K.A."/>
        </authorList>
    </citation>
    <scope>NUCLEOTIDE SEQUENCE</scope>
    <source>
        <strain evidence="3">DAOM 180753</strain>
    </source>
</reference>
<evidence type="ECO:0000313" key="3">
    <source>
        <dbReference type="EMBL" id="KAJ9483232.1"/>
    </source>
</evidence>
<feature type="compositionally biased region" description="Acidic residues" evidence="1">
    <location>
        <begin position="382"/>
        <end position="396"/>
    </location>
</feature>
<feature type="region of interest" description="Disordered" evidence="1">
    <location>
        <begin position="349"/>
        <end position="409"/>
    </location>
</feature>
<dbReference type="AlphaFoldDB" id="A0AAI9T9J5"/>
<reference evidence="3" key="1">
    <citation type="submission" date="2015-06" db="EMBL/GenBank/DDBJ databases">
        <authorList>
            <person name="Nguyen H."/>
        </authorList>
    </citation>
    <scope>NUCLEOTIDE SEQUENCE</scope>
    <source>
        <strain evidence="3">DAOM 180753</strain>
    </source>
</reference>
<accession>A0AAI9T9J5</accession>